<evidence type="ECO:0000313" key="1">
    <source>
        <dbReference type="EMBL" id="QDU01069.1"/>
    </source>
</evidence>
<reference evidence="1 2" key="1">
    <citation type="submission" date="2019-02" db="EMBL/GenBank/DDBJ databases">
        <title>Deep-cultivation of Planctomycetes and their phenomic and genomic characterization uncovers novel biology.</title>
        <authorList>
            <person name="Wiegand S."/>
            <person name="Jogler M."/>
            <person name="Boedeker C."/>
            <person name="Pinto D."/>
            <person name="Vollmers J."/>
            <person name="Rivas-Marin E."/>
            <person name="Kohn T."/>
            <person name="Peeters S.H."/>
            <person name="Heuer A."/>
            <person name="Rast P."/>
            <person name="Oberbeckmann S."/>
            <person name="Bunk B."/>
            <person name="Jeske O."/>
            <person name="Meyerdierks A."/>
            <person name="Storesund J.E."/>
            <person name="Kallscheuer N."/>
            <person name="Luecker S."/>
            <person name="Lage O.M."/>
            <person name="Pohl T."/>
            <person name="Merkel B.J."/>
            <person name="Hornburger P."/>
            <person name="Mueller R.-W."/>
            <person name="Bruemmer F."/>
            <person name="Labrenz M."/>
            <person name="Spormann A.M."/>
            <person name="Op den Camp H."/>
            <person name="Overmann J."/>
            <person name="Amann R."/>
            <person name="Jetten M.S.M."/>
            <person name="Mascher T."/>
            <person name="Medema M.H."/>
            <person name="Devos D.P."/>
            <person name="Kaster A.-K."/>
            <person name="Ovreas L."/>
            <person name="Rohde M."/>
            <person name="Galperin M.Y."/>
            <person name="Jogler C."/>
        </authorList>
    </citation>
    <scope>NUCLEOTIDE SEQUENCE [LARGE SCALE GENOMIC DNA]</scope>
    <source>
        <strain evidence="1 2">V6</strain>
    </source>
</reference>
<sequence length="192" mass="22177">MAKIADILEQLKVLEDRFEQIEDDGDDFDEDRSRIPEMSQKEYQEFLERRSQTDFGKTWTVYRRLMLELVEIYLNATSKQRGMIRRAVRNMINIKCYTMALCDEQSWLILDESGEPLLRSLVGLISMVDKGNELLSQFTLTDLHGQATAVAQIEIDPIIAEIAAISSPSTEHIESGVSTQQFLEEFEPYRFS</sequence>
<gene>
    <name evidence="1" type="ORF">V6x_07470</name>
</gene>
<dbReference type="AlphaFoldDB" id="A0A517W731"/>
<organism evidence="1 2">
    <name type="scientific">Gimesia chilikensis</name>
    <dbReference type="NCBI Taxonomy" id="2605989"/>
    <lineage>
        <taxon>Bacteria</taxon>
        <taxon>Pseudomonadati</taxon>
        <taxon>Planctomycetota</taxon>
        <taxon>Planctomycetia</taxon>
        <taxon>Planctomycetales</taxon>
        <taxon>Planctomycetaceae</taxon>
        <taxon>Gimesia</taxon>
    </lineage>
</organism>
<dbReference type="RefSeq" id="WP_145036711.1">
    <property type="nucleotide sequence ID" value="NZ_CP036347.1"/>
</dbReference>
<accession>A0A517W731</accession>
<dbReference type="Proteomes" id="UP000320722">
    <property type="component" value="Chromosome"/>
</dbReference>
<dbReference type="EMBL" id="CP036347">
    <property type="protein sequence ID" value="QDU01069.1"/>
    <property type="molecule type" value="Genomic_DNA"/>
</dbReference>
<proteinExistence type="predicted"/>
<evidence type="ECO:0000313" key="2">
    <source>
        <dbReference type="Proteomes" id="UP000320722"/>
    </source>
</evidence>
<name>A0A517W731_9PLAN</name>
<protein>
    <submittedName>
        <fullName evidence="1">Uncharacterized protein</fullName>
    </submittedName>
</protein>